<feature type="signal peptide" evidence="2">
    <location>
        <begin position="1"/>
        <end position="26"/>
    </location>
</feature>
<reference evidence="4 5" key="1">
    <citation type="submission" date="2021-10" db="EMBL/GenBank/DDBJ databases">
        <authorList>
            <person name="Koch H."/>
        </authorList>
    </citation>
    <scope>NUCLEOTIDE SEQUENCE [LARGE SCALE GENOMIC DNA]</scope>
    <source>
        <strain evidence="4">6680</strain>
    </source>
</reference>
<feature type="chain" id="PRO_5046295060" evidence="2">
    <location>
        <begin position="27"/>
        <end position="206"/>
    </location>
</feature>
<gene>
    <name evidence="4" type="ORF">NTG6680_0396</name>
</gene>
<evidence type="ECO:0000259" key="3">
    <source>
        <dbReference type="Pfam" id="PF01389"/>
    </source>
</evidence>
<name>A0ABN8AJ79_9PROT</name>
<dbReference type="Proteomes" id="UP000839052">
    <property type="component" value="Chromosome"/>
</dbReference>
<comment type="subcellular location">
    <subcellularLocation>
        <location evidence="1">Cell outer membrane</location>
    </subcellularLocation>
</comment>
<dbReference type="Gene3D" id="2.40.160.20">
    <property type="match status" value="1"/>
</dbReference>
<keyword evidence="5" id="KW-1185">Reference proteome</keyword>
<dbReference type="EMBL" id="OU912926">
    <property type="protein sequence ID" value="CAG9931649.1"/>
    <property type="molecule type" value="Genomic_DNA"/>
</dbReference>
<keyword evidence="2" id="KW-0732">Signal</keyword>
<feature type="domain" description="Outer membrane protein OmpA-like transmembrane" evidence="3">
    <location>
        <begin position="33"/>
        <end position="206"/>
    </location>
</feature>
<evidence type="ECO:0000256" key="2">
    <source>
        <dbReference type="SAM" id="SignalP"/>
    </source>
</evidence>
<dbReference type="Pfam" id="PF01389">
    <property type="entry name" value="OmpA_membrane"/>
    <property type="match status" value="1"/>
</dbReference>
<dbReference type="SUPFAM" id="SSF56925">
    <property type="entry name" value="OMPA-like"/>
    <property type="match status" value="1"/>
</dbReference>
<evidence type="ECO:0000256" key="1">
    <source>
        <dbReference type="ARBA" id="ARBA00004442"/>
    </source>
</evidence>
<dbReference type="InterPro" id="IPR011250">
    <property type="entry name" value="OMP/PagP_B-barrel"/>
</dbReference>
<evidence type="ECO:0000313" key="5">
    <source>
        <dbReference type="Proteomes" id="UP000839052"/>
    </source>
</evidence>
<organism evidence="4 5">
    <name type="scientific">Candidatus Nitrotoga arctica</name>
    <dbReference type="NCBI Taxonomy" id="453162"/>
    <lineage>
        <taxon>Bacteria</taxon>
        <taxon>Pseudomonadati</taxon>
        <taxon>Pseudomonadota</taxon>
        <taxon>Betaproteobacteria</taxon>
        <taxon>Nitrosomonadales</taxon>
        <taxon>Gallionellaceae</taxon>
        <taxon>Candidatus Nitrotoga</taxon>
    </lineage>
</organism>
<evidence type="ECO:0000313" key="4">
    <source>
        <dbReference type="EMBL" id="CAG9931649.1"/>
    </source>
</evidence>
<proteinExistence type="predicted"/>
<dbReference type="InterPro" id="IPR000498">
    <property type="entry name" value="OmpA-like_TM_dom"/>
</dbReference>
<sequence>MKLKKVACAVALLGAGSTFIVPSVIAAPGPGQSAYYIGGSVGQSKYKDIPQGLRNVDDKDTGYKVYGGYQINPNWGVEATYFDLGKFTGNDTAFNGSTVVPVNASAKVQAWGLAGVFTAPISNGFSVFGKLGLARNELKTNASGLGFRAHQKESSTGANFGFGATYDFVPNLAVRAEWERLNKVGDNATTGETDMDFLSAGITFKF</sequence>
<accession>A0ABN8AJ79</accession>
<dbReference type="RefSeq" id="WP_239795728.1">
    <property type="nucleotide sequence ID" value="NZ_OU912926.1"/>
</dbReference>
<protein>
    <submittedName>
        <fullName evidence="4">OmpA_membrane domain-containing protein</fullName>
    </submittedName>
</protein>